<dbReference type="WBParaSite" id="sdigi.contig3.g464.t1">
    <property type="protein sequence ID" value="sdigi.contig3.g464.t1"/>
    <property type="gene ID" value="sdigi.contig3.g464"/>
</dbReference>
<dbReference type="PANTHER" id="PTHR23240">
    <property type="entry name" value="DNA CROSS-LINK REPAIR PROTEIN PSO2/SNM1-RELATED"/>
    <property type="match status" value="1"/>
</dbReference>
<evidence type="ECO:0000313" key="5">
    <source>
        <dbReference type="WBParaSite" id="sdigi.contig3.g464.t1"/>
    </source>
</evidence>
<dbReference type="Gene3D" id="3.60.15.10">
    <property type="entry name" value="Ribonuclease Z/Hydroxyacylglutathione hydrolase-like"/>
    <property type="match status" value="1"/>
</dbReference>
<protein>
    <submittedName>
        <fullName evidence="5">DNA repair metallo-beta-lactamase domain-containing protein</fullName>
    </submittedName>
</protein>
<proteinExistence type="predicted"/>
<dbReference type="Proteomes" id="UP000887581">
    <property type="component" value="Unplaced"/>
</dbReference>
<dbReference type="AlphaFoldDB" id="A0A915PP67"/>
<dbReference type="GO" id="GO:0000723">
    <property type="term" value="P:telomere maintenance"/>
    <property type="evidence" value="ECO:0007669"/>
    <property type="project" value="TreeGrafter"/>
</dbReference>
<dbReference type="InterPro" id="IPR036866">
    <property type="entry name" value="RibonucZ/Hydroxyglut_hydro"/>
</dbReference>
<reference evidence="5" key="1">
    <citation type="submission" date="2022-11" db="UniProtKB">
        <authorList>
            <consortium name="WormBaseParasite"/>
        </authorList>
    </citation>
    <scope>IDENTIFICATION</scope>
</reference>
<name>A0A915PP67_9BILA</name>
<dbReference type="GO" id="GO:0003684">
    <property type="term" value="F:damaged DNA binding"/>
    <property type="evidence" value="ECO:0007669"/>
    <property type="project" value="TreeGrafter"/>
</dbReference>
<dbReference type="GO" id="GO:0035312">
    <property type="term" value="F:5'-3' DNA exonuclease activity"/>
    <property type="evidence" value="ECO:0007669"/>
    <property type="project" value="TreeGrafter"/>
</dbReference>
<accession>A0A915PP67</accession>
<evidence type="ECO:0000256" key="3">
    <source>
        <dbReference type="ARBA" id="ARBA00022839"/>
    </source>
</evidence>
<keyword evidence="2" id="KW-0378">Hydrolase</keyword>
<evidence type="ECO:0000256" key="1">
    <source>
        <dbReference type="ARBA" id="ARBA00022722"/>
    </source>
</evidence>
<keyword evidence="3" id="KW-0269">Exonuclease</keyword>
<sequence length="509" mass="57925">MDGFRVMFIDANHAPGAVMIVVEGKGGSSNMGRILYTGFFRADTKFYWNVRGLSALQERRFDVICLDSTYIDFAGNEFPSRRSSAKEAANLLRMLKYSGVDSVAVPVPIIGHESFLVNISRELKCKIWLHPERFEIAHILGIEDYFSDMKEDTFIWTCSQIESQQVLSTTDSHIIKTSTKPCLEHSRLLNNKREHIILYSDHCSLAELQSFLSLLSFSRIIGIPNKLPRLVEDDLQKLSLSGIETTYRYNDELDNPKLIKLSFDYAFRKLCQELHTIENFLQLPADENMEEIVSKTSHFDDFMSKQGLKRNNSGIDRWINVLNSRDSNSKIYLLGKFFANFLGSILDNGSGGGETGDSIEAAEKNTDEMAVQDVEYVAHIPQRMEDSARDNYESRMPSTKLAIKILEEQCDVSILLDNLANAFYKEDISDASPDEAELVEFLSDMDISKAFNDFDDLYGKYRERNTEIKSVEIMNQSYHAEKKIAYDPSNAPIISDVICEWLDSNSLPP</sequence>
<organism evidence="4 5">
    <name type="scientific">Setaria digitata</name>
    <dbReference type="NCBI Taxonomy" id="48799"/>
    <lineage>
        <taxon>Eukaryota</taxon>
        <taxon>Metazoa</taxon>
        <taxon>Ecdysozoa</taxon>
        <taxon>Nematoda</taxon>
        <taxon>Chromadorea</taxon>
        <taxon>Rhabditida</taxon>
        <taxon>Spirurina</taxon>
        <taxon>Spiruromorpha</taxon>
        <taxon>Filarioidea</taxon>
        <taxon>Setariidae</taxon>
        <taxon>Setaria</taxon>
    </lineage>
</organism>
<keyword evidence="4" id="KW-1185">Reference proteome</keyword>
<evidence type="ECO:0000313" key="4">
    <source>
        <dbReference type="Proteomes" id="UP000887581"/>
    </source>
</evidence>
<dbReference type="GO" id="GO:0036297">
    <property type="term" value="P:interstrand cross-link repair"/>
    <property type="evidence" value="ECO:0007669"/>
    <property type="project" value="TreeGrafter"/>
</dbReference>
<evidence type="ECO:0000256" key="2">
    <source>
        <dbReference type="ARBA" id="ARBA00022801"/>
    </source>
</evidence>
<dbReference type="SUPFAM" id="SSF56281">
    <property type="entry name" value="Metallo-hydrolase/oxidoreductase"/>
    <property type="match status" value="1"/>
</dbReference>
<dbReference type="GO" id="GO:0006303">
    <property type="term" value="P:double-strand break repair via nonhomologous end joining"/>
    <property type="evidence" value="ECO:0007669"/>
    <property type="project" value="TreeGrafter"/>
</dbReference>
<dbReference type="PANTHER" id="PTHR23240:SF8">
    <property type="entry name" value="PROTEIN ARTEMIS"/>
    <property type="match status" value="1"/>
</dbReference>
<keyword evidence="1" id="KW-0540">Nuclease</keyword>